<keyword evidence="4" id="KW-0418">Kinase</keyword>
<evidence type="ECO:0000256" key="3">
    <source>
        <dbReference type="ARBA" id="ARBA00022993"/>
    </source>
</evidence>
<dbReference type="EC" id="2.7.1.33" evidence="4"/>
<name>A0A644UH01_9ZZZZ</name>
<dbReference type="Gene3D" id="3.30.420.40">
    <property type="match status" value="1"/>
</dbReference>
<proteinExistence type="predicted"/>
<organism evidence="4">
    <name type="scientific">bioreactor metagenome</name>
    <dbReference type="NCBI Taxonomy" id="1076179"/>
    <lineage>
        <taxon>unclassified sequences</taxon>
        <taxon>metagenomes</taxon>
        <taxon>ecological metagenomes</taxon>
    </lineage>
</organism>
<dbReference type="GO" id="GO:0005829">
    <property type="term" value="C:cytosol"/>
    <property type="evidence" value="ECO:0007669"/>
    <property type="project" value="TreeGrafter"/>
</dbReference>
<gene>
    <name evidence="4" type="primary">coaW_1</name>
    <name evidence="4" type="ORF">SDC9_24141</name>
</gene>
<protein>
    <submittedName>
        <fullName evidence="4">Type II pantothenate kinase</fullName>
        <ecNumber evidence="4">2.7.1.33</ecNumber>
    </submittedName>
</protein>
<dbReference type="GO" id="GO:0015937">
    <property type="term" value="P:coenzyme A biosynthetic process"/>
    <property type="evidence" value="ECO:0007669"/>
    <property type="project" value="UniProtKB-KW"/>
</dbReference>
<accession>A0A644UH01</accession>
<evidence type="ECO:0000256" key="2">
    <source>
        <dbReference type="ARBA" id="ARBA00022840"/>
    </source>
</evidence>
<dbReference type="GO" id="GO:0005524">
    <property type="term" value="F:ATP binding"/>
    <property type="evidence" value="ECO:0007669"/>
    <property type="project" value="UniProtKB-KW"/>
</dbReference>
<dbReference type="Pfam" id="PF03630">
    <property type="entry name" value="Fumble"/>
    <property type="match status" value="1"/>
</dbReference>
<evidence type="ECO:0000256" key="1">
    <source>
        <dbReference type="ARBA" id="ARBA00022741"/>
    </source>
</evidence>
<keyword evidence="3" id="KW-0173">Coenzyme A biosynthesis</keyword>
<dbReference type="EMBL" id="VSSQ01000115">
    <property type="protein sequence ID" value="MPL78277.1"/>
    <property type="molecule type" value="Genomic_DNA"/>
</dbReference>
<dbReference type="InterPro" id="IPR043129">
    <property type="entry name" value="ATPase_NBD"/>
</dbReference>
<reference evidence="4" key="1">
    <citation type="submission" date="2019-08" db="EMBL/GenBank/DDBJ databases">
        <authorList>
            <person name="Kucharzyk K."/>
            <person name="Murdoch R.W."/>
            <person name="Higgins S."/>
            <person name="Loffler F."/>
        </authorList>
    </citation>
    <scope>NUCLEOTIDE SEQUENCE</scope>
</reference>
<dbReference type="SUPFAM" id="SSF53067">
    <property type="entry name" value="Actin-like ATPase domain"/>
    <property type="match status" value="1"/>
</dbReference>
<dbReference type="PANTHER" id="PTHR12280">
    <property type="entry name" value="PANTOTHENATE KINASE"/>
    <property type="match status" value="1"/>
</dbReference>
<dbReference type="PANTHER" id="PTHR12280:SF20">
    <property type="entry name" value="4'-PHOSPHOPANTETHEINE PHOSPHATASE"/>
    <property type="match status" value="1"/>
</dbReference>
<dbReference type="InterPro" id="IPR004567">
    <property type="entry name" value="Type_II_PanK"/>
</dbReference>
<dbReference type="CDD" id="cd24085">
    <property type="entry name" value="ASKHA_NBD_PanK-II_bac"/>
    <property type="match status" value="1"/>
</dbReference>
<comment type="caution">
    <text evidence="4">The sequence shown here is derived from an EMBL/GenBank/DDBJ whole genome shotgun (WGS) entry which is preliminary data.</text>
</comment>
<keyword evidence="4" id="KW-0808">Transferase</keyword>
<dbReference type="AlphaFoldDB" id="A0A644UH01"/>
<sequence>MIIGIDIGSTTTKAVAVEGGEILTTVKTRAFDSVTSATGALGKMILENNFNISSIEKIIITGAGSININKEIFGITTHKIDEIHAIGLGGMFLAKRDPVVIANIGTGTSVIEASKERILHLGGTGVGGGTITGLSKELIKTSDFDNIIRLAEKGNLDQVDLLIGDISEKEISFLDKTATAANFGKMLDTAQKEDIAIGIMNMVFQVIGVISVFAARSRHANCVLVTGNGSRNQIGQRVLEGISRMYKIKFEFPPDAEYATAIGAALSEN</sequence>
<keyword evidence="2" id="KW-0067">ATP-binding</keyword>
<dbReference type="GO" id="GO:0004594">
    <property type="term" value="F:pantothenate kinase activity"/>
    <property type="evidence" value="ECO:0007669"/>
    <property type="project" value="UniProtKB-EC"/>
</dbReference>
<evidence type="ECO:0000313" key="4">
    <source>
        <dbReference type="EMBL" id="MPL78277.1"/>
    </source>
</evidence>
<keyword evidence="1" id="KW-0547">Nucleotide-binding</keyword>